<feature type="domain" description="Protein NO VEIN C-terminal" evidence="1">
    <location>
        <begin position="142"/>
        <end position="238"/>
    </location>
</feature>
<comment type="caution">
    <text evidence="2">The sequence shown here is derived from an EMBL/GenBank/DDBJ whole genome shotgun (WGS) entry which is preliminary data.</text>
</comment>
<evidence type="ECO:0000313" key="3">
    <source>
        <dbReference type="Proteomes" id="UP000647424"/>
    </source>
</evidence>
<dbReference type="EMBL" id="JACYFT010000001">
    <property type="protein sequence ID" value="MBD8050337.1"/>
    <property type="molecule type" value="Genomic_DNA"/>
</dbReference>
<dbReference type="AlphaFoldDB" id="A0A927FHY0"/>
<proteinExistence type="predicted"/>
<name>A0A927FHY0_9BURK</name>
<sequence>MLALELSGQTFNKSAHRKALKQKLSQRSDGSIEFKHGNISAVMIELGFPYIRGYQPRGNYQSLLLEVATEQIKWLPTLDAAAQSAAVQPAQVPDLQDFSHVSVDPPSKTHKAAESSVFKELAPVKRDYLAQEARNQSLGLAGEEFVLQYEHWRLISLGHKNLADKVEHVSKTKGDGLGYDILSFDANGKEKFIEVKTTSFGRDTPFFVTDRELNFSQVAESQFHLTRVFEFRKSPKIFSLRGSIGQHCNLDPVTYRASFT</sequence>
<evidence type="ECO:0000259" key="1">
    <source>
        <dbReference type="Pfam" id="PF13020"/>
    </source>
</evidence>
<evidence type="ECO:0000313" key="2">
    <source>
        <dbReference type="EMBL" id="MBD8050337.1"/>
    </source>
</evidence>
<accession>A0A927FHY0</accession>
<dbReference type="InterPro" id="IPR024975">
    <property type="entry name" value="NOV_C"/>
</dbReference>
<gene>
    <name evidence="2" type="ORF">IC609_07255</name>
</gene>
<reference evidence="2" key="1">
    <citation type="submission" date="2020-09" db="EMBL/GenBank/DDBJ databases">
        <title>Genome seq and assembly of Limnohabitants sp.</title>
        <authorList>
            <person name="Chhetri G."/>
        </authorList>
    </citation>
    <scope>NUCLEOTIDE SEQUENCE</scope>
    <source>
        <strain evidence="2">JUR4</strain>
    </source>
</reference>
<dbReference type="Pfam" id="PF13020">
    <property type="entry name" value="NOV_C"/>
    <property type="match status" value="1"/>
</dbReference>
<protein>
    <submittedName>
        <fullName evidence="2">DUF3883 domain-containing protein</fullName>
    </submittedName>
</protein>
<organism evidence="2 3">
    <name type="scientific">Limnohabitans radicicola</name>
    <dbReference type="NCBI Taxonomy" id="2771427"/>
    <lineage>
        <taxon>Bacteria</taxon>
        <taxon>Pseudomonadati</taxon>
        <taxon>Pseudomonadota</taxon>
        <taxon>Betaproteobacteria</taxon>
        <taxon>Burkholderiales</taxon>
        <taxon>Comamonadaceae</taxon>
        <taxon>Limnohabitans</taxon>
    </lineage>
</organism>
<dbReference type="Proteomes" id="UP000647424">
    <property type="component" value="Unassembled WGS sequence"/>
</dbReference>
<keyword evidence="3" id="KW-1185">Reference proteome</keyword>